<evidence type="ECO:0000256" key="1">
    <source>
        <dbReference type="ARBA" id="ARBA00004651"/>
    </source>
</evidence>
<dbReference type="AlphaFoldDB" id="G7VGK8"/>
<dbReference type="EMBL" id="CP003098">
    <property type="protein sequence ID" value="AET33108.1"/>
    <property type="molecule type" value="Genomic_DNA"/>
</dbReference>
<feature type="transmembrane region" description="Helical" evidence="7">
    <location>
        <begin position="274"/>
        <end position="293"/>
    </location>
</feature>
<reference evidence="8 9" key="1">
    <citation type="journal article" date="2012" name="J. Bacteriol.">
        <title>Complete genome sequence of strain 1860, a crenarchaeon of the genus pyrobaculum able to grow with various electron acceptors.</title>
        <authorList>
            <person name="Mardanov A.V."/>
            <person name="Gumerov V.M."/>
            <person name="Slobodkina G.B."/>
            <person name="Beletsky A.V."/>
            <person name="Bonch-Osmolovskaya E.A."/>
            <person name="Ravin N.V."/>
            <person name="Skryabin K.G."/>
        </authorList>
    </citation>
    <scope>NUCLEOTIDE SEQUENCE [LARGE SCALE GENOMIC DNA]</scope>
    <source>
        <strain evidence="8 9">1860</strain>
    </source>
</reference>
<feature type="transmembrane region" description="Helical" evidence="7">
    <location>
        <begin position="300"/>
        <end position="316"/>
    </location>
</feature>
<evidence type="ECO:0000256" key="7">
    <source>
        <dbReference type="SAM" id="Phobius"/>
    </source>
</evidence>
<keyword evidence="5 7" id="KW-1133">Transmembrane helix</keyword>
<feature type="transmembrane region" description="Helical" evidence="7">
    <location>
        <begin position="73"/>
        <end position="94"/>
    </location>
</feature>
<evidence type="ECO:0000256" key="4">
    <source>
        <dbReference type="ARBA" id="ARBA00022692"/>
    </source>
</evidence>
<keyword evidence="4 7" id="KW-0812">Transmembrane</keyword>
<feature type="transmembrane region" description="Helical" evidence="7">
    <location>
        <begin position="233"/>
        <end position="254"/>
    </location>
</feature>
<organism evidence="8 9">
    <name type="scientific">Pyrobaculum ferrireducens</name>
    <dbReference type="NCBI Taxonomy" id="1104324"/>
    <lineage>
        <taxon>Archaea</taxon>
        <taxon>Thermoproteota</taxon>
        <taxon>Thermoprotei</taxon>
        <taxon>Thermoproteales</taxon>
        <taxon>Thermoproteaceae</taxon>
        <taxon>Pyrobaculum</taxon>
    </lineage>
</organism>
<gene>
    <name evidence="8" type="ORF">P186_1694</name>
</gene>
<dbReference type="Pfam" id="PF03916">
    <property type="entry name" value="NrfD"/>
    <property type="match status" value="1"/>
</dbReference>
<comment type="similarity">
    <text evidence="2">Belongs to the NrfD family.</text>
</comment>
<sequence>MRWGLAGLAVVLIAAGAVLIWQGSEHRHAEVIPWGLLVPGYVFFALMATGSSIVNSIYTVFGYKGPNGEYEKIIKLGVFFSLVTIIPAWIMILMDLSKGPLAAMNMFIHTKEGFSLFFQPRSAIAWMALLYMIFALTLLIELIYFIRSEVSEKLRKVKSLELAIALAVLTATVLVHSNLGQVFGNVMAIPAWYGPHMAVYFIISAIIIGAAGQALFLLPFTQSLGVREFTTWYYSRILMISLPILAFIKGWMVINSYYSPASWEAYREVVSTPNFYVFEVILLLVLPFIAATVAYYRKNTALLILAALSLVVAGFVDKYDLIIHPQIAFIHSYLGKVGHVHYAPAEFEIMISTGAVLVYIALLILGVLLLPLKPGEKPKTLYIFK</sequence>
<dbReference type="PANTHER" id="PTHR34856">
    <property type="entry name" value="PROTEIN NRFD"/>
    <property type="match status" value="1"/>
</dbReference>
<dbReference type="InterPro" id="IPR052049">
    <property type="entry name" value="Electron_transfer_protein"/>
</dbReference>
<evidence type="ECO:0000256" key="6">
    <source>
        <dbReference type="ARBA" id="ARBA00023136"/>
    </source>
</evidence>
<dbReference type="HOGENOM" id="CLU_045348_3_1_2"/>
<evidence type="ECO:0000256" key="3">
    <source>
        <dbReference type="ARBA" id="ARBA00022475"/>
    </source>
</evidence>
<evidence type="ECO:0000313" key="8">
    <source>
        <dbReference type="EMBL" id="AET33108.1"/>
    </source>
</evidence>
<accession>G7VGK8</accession>
<dbReference type="KEGG" id="pyr:P186_1694"/>
<comment type="subcellular location">
    <subcellularLocation>
        <location evidence="1">Cell membrane</location>
        <topology evidence="1">Multi-pass membrane protein</topology>
    </subcellularLocation>
</comment>
<feature type="transmembrane region" description="Helical" evidence="7">
    <location>
        <begin position="349"/>
        <end position="372"/>
    </location>
</feature>
<dbReference type="GO" id="GO:0005886">
    <property type="term" value="C:plasma membrane"/>
    <property type="evidence" value="ECO:0007669"/>
    <property type="project" value="UniProtKB-SubCell"/>
</dbReference>
<evidence type="ECO:0000256" key="5">
    <source>
        <dbReference type="ARBA" id="ARBA00022989"/>
    </source>
</evidence>
<feature type="transmembrane region" description="Helical" evidence="7">
    <location>
        <begin position="159"/>
        <end position="177"/>
    </location>
</feature>
<feature type="transmembrane region" description="Helical" evidence="7">
    <location>
        <begin position="123"/>
        <end position="147"/>
    </location>
</feature>
<keyword evidence="6 7" id="KW-0472">Membrane</keyword>
<feature type="transmembrane region" description="Helical" evidence="7">
    <location>
        <begin position="197"/>
        <end position="221"/>
    </location>
</feature>
<protein>
    <submittedName>
        <fullName evidence="8">Polysulfide reductase, NrfD</fullName>
    </submittedName>
</protein>
<proteinExistence type="inferred from homology"/>
<dbReference type="OrthoDB" id="41377at2157"/>
<dbReference type="eggNOG" id="arCOG02026">
    <property type="taxonomic scope" value="Archaea"/>
</dbReference>
<evidence type="ECO:0000313" key="9">
    <source>
        <dbReference type="Proteomes" id="UP000005867"/>
    </source>
</evidence>
<keyword evidence="3" id="KW-1003">Cell membrane</keyword>
<keyword evidence="9" id="KW-1185">Reference proteome</keyword>
<dbReference type="BioCyc" id="PSP1104324:GJSN-1663-MONOMER"/>
<name>G7VGK8_9CREN</name>
<feature type="transmembrane region" description="Helical" evidence="7">
    <location>
        <begin position="40"/>
        <end position="61"/>
    </location>
</feature>
<dbReference type="STRING" id="1104324.P186_1694"/>
<dbReference type="Proteomes" id="UP000005867">
    <property type="component" value="Chromosome"/>
</dbReference>
<dbReference type="PANTHER" id="PTHR34856:SF2">
    <property type="entry name" value="PROTEIN NRFD"/>
    <property type="match status" value="1"/>
</dbReference>
<dbReference type="InterPro" id="IPR005614">
    <property type="entry name" value="NrfD-like"/>
</dbReference>
<evidence type="ECO:0000256" key="2">
    <source>
        <dbReference type="ARBA" id="ARBA00008929"/>
    </source>
</evidence>